<feature type="compositionally biased region" description="Low complexity" evidence="1">
    <location>
        <begin position="131"/>
        <end position="148"/>
    </location>
</feature>
<reference evidence="2" key="1">
    <citation type="submission" date="2019-03" db="EMBL/GenBank/DDBJ databases">
        <authorList>
            <person name="Mank J."/>
            <person name="Almeida P."/>
        </authorList>
    </citation>
    <scope>NUCLEOTIDE SEQUENCE</scope>
    <source>
        <strain evidence="2">78183</strain>
    </source>
</reference>
<evidence type="ECO:0000256" key="1">
    <source>
        <dbReference type="SAM" id="MobiDB-lite"/>
    </source>
</evidence>
<dbReference type="PANTHER" id="PTHR36002:SF1">
    <property type="entry name" value="PYRD"/>
    <property type="match status" value="1"/>
</dbReference>
<dbReference type="EMBL" id="CAADRP010001752">
    <property type="protein sequence ID" value="VFU51292.1"/>
    <property type="molecule type" value="Genomic_DNA"/>
</dbReference>
<gene>
    <name evidence="2" type="ORF">SVIM_LOCUS346263</name>
</gene>
<sequence>MLYSSSPTSGISTTLQTTITRVTPVSFLKRKGGTWEVLISCCWFWKFILQMQGKMEFHFNVTLLSSPGLTLCRFIGLLEDGNCIYPPGKNNVESPSHSFRSYSVSSSDNEGGCSAIANCITRRLSIPPPRANSSLSSSSKVAPQPSSPGIDDMAGPPRLVRSRALRRDLFPGLRKEESYLLASRIERFPLQQERVPDPSSFGGNKTNKILITKPITRGTVLITFLGIAG</sequence>
<proteinExistence type="predicted"/>
<dbReference type="AlphaFoldDB" id="A0A6N2MAN2"/>
<feature type="region of interest" description="Disordered" evidence="1">
    <location>
        <begin position="129"/>
        <end position="157"/>
    </location>
</feature>
<dbReference type="PANTHER" id="PTHR36002">
    <property type="entry name" value="PYRD"/>
    <property type="match status" value="1"/>
</dbReference>
<organism evidence="2">
    <name type="scientific">Salix viminalis</name>
    <name type="common">Common osier</name>
    <name type="synonym">Basket willow</name>
    <dbReference type="NCBI Taxonomy" id="40686"/>
    <lineage>
        <taxon>Eukaryota</taxon>
        <taxon>Viridiplantae</taxon>
        <taxon>Streptophyta</taxon>
        <taxon>Embryophyta</taxon>
        <taxon>Tracheophyta</taxon>
        <taxon>Spermatophyta</taxon>
        <taxon>Magnoliopsida</taxon>
        <taxon>eudicotyledons</taxon>
        <taxon>Gunneridae</taxon>
        <taxon>Pentapetalae</taxon>
        <taxon>rosids</taxon>
        <taxon>fabids</taxon>
        <taxon>Malpighiales</taxon>
        <taxon>Salicaceae</taxon>
        <taxon>Saliceae</taxon>
        <taxon>Salix</taxon>
    </lineage>
</organism>
<protein>
    <submittedName>
        <fullName evidence="2">Uncharacterized protein</fullName>
    </submittedName>
</protein>
<accession>A0A6N2MAN2</accession>
<name>A0A6N2MAN2_SALVM</name>
<evidence type="ECO:0000313" key="2">
    <source>
        <dbReference type="EMBL" id="VFU51292.1"/>
    </source>
</evidence>